<keyword evidence="3" id="KW-1185">Reference proteome</keyword>
<organism evidence="2 3">
    <name type="scientific">Amycolatopsis rhabdoformis</name>
    <dbReference type="NCBI Taxonomy" id="1448059"/>
    <lineage>
        <taxon>Bacteria</taxon>
        <taxon>Bacillati</taxon>
        <taxon>Actinomycetota</taxon>
        <taxon>Actinomycetes</taxon>
        <taxon>Pseudonocardiales</taxon>
        <taxon>Pseudonocardiaceae</taxon>
        <taxon>Amycolatopsis</taxon>
    </lineage>
</organism>
<reference evidence="2 3" key="1">
    <citation type="journal article" date="2015" name="Int. J. Syst. Evol. Microbiol.">
        <title>Amycolatopsis rhabdoformis sp. nov., an actinomycete isolated from a tropical forest soil.</title>
        <authorList>
            <person name="Souza W.R."/>
            <person name="Silva R.E."/>
            <person name="Goodfellow M."/>
            <person name="Busarakam K."/>
            <person name="Figueiro F.S."/>
            <person name="Ferreira D."/>
            <person name="Rodrigues-Filho E."/>
            <person name="Moraes L.A.B."/>
            <person name="Zucchi T.D."/>
        </authorList>
    </citation>
    <scope>NUCLEOTIDE SEQUENCE [LARGE SCALE GENOMIC DNA]</scope>
    <source>
        <strain evidence="2 3">NCIMB 14900</strain>
    </source>
</reference>
<accession>A0ABZ1I699</accession>
<feature type="region of interest" description="Disordered" evidence="1">
    <location>
        <begin position="398"/>
        <end position="431"/>
    </location>
</feature>
<dbReference type="Proteomes" id="UP001330812">
    <property type="component" value="Chromosome"/>
</dbReference>
<name>A0ABZ1I699_9PSEU</name>
<proteinExistence type="predicted"/>
<dbReference type="RefSeq" id="WP_326568351.1">
    <property type="nucleotide sequence ID" value="NZ_CP142149.1"/>
</dbReference>
<protein>
    <submittedName>
        <fullName evidence="2">Uncharacterized protein</fullName>
    </submittedName>
</protein>
<evidence type="ECO:0000313" key="3">
    <source>
        <dbReference type="Proteomes" id="UP001330812"/>
    </source>
</evidence>
<evidence type="ECO:0000313" key="2">
    <source>
        <dbReference type="EMBL" id="WSE29388.1"/>
    </source>
</evidence>
<dbReference type="EMBL" id="CP142149">
    <property type="protein sequence ID" value="WSE29388.1"/>
    <property type="molecule type" value="Genomic_DNA"/>
</dbReference>
<evidence type="ECO:0000256" key="1">
    <source>
        <dbReference type="SAM" id="MobiDB-lite"/>
    </source>
</evidence>
<sequence>MHSTDSVELLARYARVSADKTFLPDEGISVARVTDATRPDAEALGAAGKPPDAVRRFTHDDAVAELRTLGAEWELGAAASAWVAGLWSASWAWRPALTGVLLARELPEHDAVPYRTSSTCRVCGTDAKPALAPTDAWYRRHTGGVPIDGDVPGYVLALEELSGRPRPVPSEYDRWVLRAVLTVLRTLPADKRYSAARAELKRLRLLDTTAVHAYGSVLEELALVGVVATAEHPGLVERWSDYVERDQRPNERVEVQAPLAWWQSSDGLREDVVREVFADFDTSEVDLDQRPTPDPKPGATIVAATAKRARALAKQSATKVPRSAGTGPASVGDVYAMRVSADRWVTLYVWSVDSSGARAYAEVEFLAGLFPEVPGPTELSDRVQPRFDGRWRYRAHSLEKAPNTRRVTQGRPAPAGDGPPPDRSPSGNAKDLRSLAAACFRELR</sequence>
<gene>
    <name evidence="2" type="ORF">VSH64_42395</name>
</gene>